<feature type="signal peptide" evidence="1">
    <location>
        <begin position="1"/>
        <end position="19"/>
    </location>
</feature>
<organism evidence="2 3">
    <name type="scientific">Hypsibius exemplaris</name>
    <name type="common">Freshwater tardigrade</name>
    <dbReference type="NCBI Taxonomy" id="2072580"/>
    <lineage>
        <taxon>Eukaryota</taxon>
        <taxon>Metazoa</taxon>
        <taxon>Ecdysozoa</taxon>
        <taxon>Tardigrada</taxon>
        <taxon>Eutardigrada</taxon>
        <taxon>Parachela</taxon>
        <taxon>Hypsibioidea</taxon>
        <taxon>Hypsibiidae</taxon>
        <taxon>Hypsibius</taxon>
    </lineage>
</organism>
<evidence type="ECO:0000313" key="2">
    <source>
        <dbReference type="EMBL" id="OQV19513.1"/>
    </source>
</evidence>
<accession>A0A1W0WWG6</accession>
<evidence type="ECO:0000256" key="1">
    <source>
        <dbReference type="SAM" id="SignalP"/>
    </source>
</evidence>
<feature type="chain" id="PRO_5012574091" description="Apolipoprotein D" evidence="1">
    <location>
        <begin position="20"/>
        <end position="234"/>
    </location>
</feature>
<comment type="caution">
    <text evidence="2">The sequence shown here is derived from an EMBL/GenBank/DDBJ whole genome shotgun (WGS) entry which is preliminary data.</text>
</comment>
<gene>
    <name evidence="2" type="ORF">BV898_06500</name>
</gene>
<dbReference type="OrthoDB" id="10613211at2759"/>
<protein>
    <recommendedName>
        <fullName evidence="4">Apolipoprotein D</fullName>
    </recommendedName>
</protein>
<proteinExistence type="predicted"/>
<dbReference type="AlphaFoldDB" id="A0A1W0WWG6"/>
<dbReference type="Proteomes" id="UP000192578">
    <property type="component" value="Unassembled WGS sequence"/>
</dbReference>
<reference evidence="3" key="1">
    <citation type="submission" date="2017-01" db="EMBL/GenBank/DDBJ databases">
        <title>Comparative genomics of anhydrobiosis in the tardigrade Hypsibius dujardini.</title>
        <authorList>
            <person name="Yoshida Y."/>
            <person name="Koutsovoulos G."/>
            <person name="Laetsch D."/>
            <person name="Stevens L."/>
            <person name="Kumar S."/>
            <person name="Horikawa D."/>
            <person name="Ishino K."/>
            <person name="Komine S."/>
            <person name="Tomita M."/>
            <person name="Blaxter M."/>
            <person name="Arakawa K."/>
        </authorList>
    </citation>
    <scope>NUCLEOTIDE SEQUENCE [LARGE SCALE GENOMIC DNA]</scope>
    <source>
        <strain evidence="3">Z151</strain>
    </source>
</reference>
<evidence type="ECO:0008006" key="4">
    <source>
        <dbReference type="Google" id="ProtNLM"/>
    </source>
</evidence>
<keyword evidence="1" id="KW-0732">Signal</keyword>
<sequence length="234" mass="26040">MQLKGLLVWKLIVGVVVRAANYDNSSVKTCKPYPFYAPPIEMDLDKVLGVWYEYAIYHPPGVFKNPTNYYDKIATVSGTPDVVAVNWTVALFVQPQGLCSGFFENVVFSSSGQKNSLTYFVAAGAKGPQQVFASEIFIDYTVMEIDHRCLAPNVATGTCDDPIFLINTRVKPPLLTQADIDYIEGTFNRVMAPYCFSMANLTKSTWDLTLPTCNPVEPPHYKELIELTSKILTA</sequence>
<evidence type="ECO:0000313" key="3">
    <source>
        <dbReference type="Proteomes" id="UP000192578"/>
    </source>
</evidence>
<name>A0A1W0WWG6_HYPEX</name>
<keyword evidence="3" id="KW-1185">Reference proteome</keyword>
<dbReference type="EMBL" id="MTYJ01000038">
    <property type="protein sequence ID" value="OQV19513.1"/>
    <property type="molecule type" value="Genomic_DNA"/>
</dbReference>